<dbReference type="Gene3D" id="1.10.246.200">
    <property type="entry name" value="WPP domain"/>
    <property type="match status" value="1"/>
</dbReference>
<evidence type="ECO:0000256" key="4">
    <source>
        <dbReference type="ARBA" id="ARBA00023242"/>
    </source>
</evidence>
<evidence type="ECO:0000256" key="5">
    <source>
        <dbReference type="SAM" id="MobiDB-lite"/>
    </source>
</evidence>
<dbReference type="GO" id="GO:0048527">
    <property type="term" value="P:lateral root development"/>
    <property type="evidence" value="ECO:0007669"/>
    <property type="project" value="InterPro"/>
</dbReference>
<dbReference type="AlphaFoldDB" id="A0A7J6X727"/>
<organism evidence="7 8">
    <name type="scientific">Thalictrum thalictroides</name>
    <name type="common">Rue-anemone</name>
    <name type="synonym">Anemone thalictroides</name>
    <dbReference type="NCBI Taxonomy" id="46969"/>
    <lineage>
        <taxon>Eukaryota</taxon>
        <taxon>Viridiplantae</taxon>
        <taxon>Streptophyta</taxon>
        <taxon>Embryophyta</taxon>
        <taxon>Tracheophyta</taxon>
        <taxon>Spermatophyta</taxon>
        <taxon>Magnoliopsida</taxon>
        <taxon>Ranunculales</taxon>
        <taxon>Ranunculaceae</taxon>
        <taxon>Thalictroideae</taxon>
        <taxon>Thalictrum</taxon>
    </lineage>
</organism>
<keyword evidence="3" id="KW-0963">Cytoplasm</keyword>
<dbReference type="InterPro" id="IPR044692">
    <property type="entry name" value="WPP1/2/3"/>
</dbReference>
<evidence type="ECO:0000256" key="3">
    <source>
        <dbReference type="ARBA" id="ARBA00022490"/>
    </source>
</evidence>
<dbReference type="EMBL" id="JABWDY010005518">
    <property type="protein sequence ID" value="KAF5204370.1"/>
    <property type="molecule type" value="Genomic_DNA"/>
</dbReference>
<keyword evidence="8" id="KW-1185">Reference proteome</keyword>
<reference evidence="7 8" key="1">
    <citation type="submission" date="2020-06" db="EMBL/GenBank/DDBJ databases">
        <title>Transcriptomic and genomic resources for Thalictrum thalictroides and T. hernandezii: Facilitating candidate gene discovery in an emerging model plant lineage.</title>
        <authorList>
            <person name="Arias T."/>
            <person name="Riano-Pachon D.M."/>
            <person name="Di Stilio V.S."/>
        </authorList>
    </citation>
    <scope>NUCLEOTIDE SEQUENCE [LARGE SCALE GENOMIC DNA]</scope>
    <source>
        <strain evidence="8">cv. WT478/WT964</strain>
        <tissue evidence="7">Leaves</tissue>
    </source>
</reference>
<dbReference type="Proteomes" id="UP000554482">
    <property type="component" value="Unassembled WGS sequence"/>
</dbReference>
<evidence type="ECO:0000259" key="6">
    <source>
        <dbReference type="Pfam" id="PF13943"/>
    </source>
</evidence>
<proteinExistence type="predicted"/>
<feature type="compositionally biased region" description="Basic and acidic residues" evidence="5">
    <location>
        <begin position="112"/>
        <end position="122"/>
    </location>
</feature>
<comment type="caution">
    <text evidence="7">The sequence shown here is derived from an EMBL/GenBank/DDBJ whole genome shotgun (WGS) entry which is preliminary data.</text>
</comment>
<comment type="subcellular location">
    <subcellularLocation>
        <location evidence="2">Cytoplasm</location>
    </subcellularLocation>
    <subcellularLocation>
        <location evidence="1">Nucleus</location>
    </subcellularLocation>
</comment>
<accession>A0A7J6X727</accession>
<gene>
    <name evidence="7" type="ORF">FRX31_006038</name>
</gene>
<evidence type="ECO:0000256" key="2">
    <source>
        <dbReference type="ARBA" id="ARBA00004496"/>
    </source>
</evidence>
<dbReference type="OrthoDB" id="1927559at2759"/>
<dbReference type="InterPro" id="IPR038214">
    <property type="entry name" value="WPP_sf"/>
</dbReference>
<dbReference type="GO" id="GO:0000278">
    <property type="term" value="P:mitotic cell cycle"/>
    <property type="evidence" value="ECO:0007669"/>
    <property type="project" value="InterPro"/>
</dbReference>
<dbReference type="PANTHER" id="PTHR34362">
    <property type="entry name" value="WPP DOMAIN-CONTAINING PROTEIN 1-RELATED"/>
    <property type="match status" value="1"/>
</dbReference>
<dbReference type="InterPro" id="IPR025265">
    <property type="entry name" value="WPP_dom"/>
</dbReference>
<evidence type="ECO:0000256" key="1">
    <source>
        <dbReference type="ARBA" id="ARBA00004123"/>
    </source>
</evidence>
<dbReference type="PANTHER" id="PTHR34362:SF1">
    <property type="entry name" value="WPP DOMAIN-CONTAINING PROTEIN 1-RELATED"/>
    <property type="match status" value="1"/>
</dbReference>
<dbReference type="GO" id="GO:0005737">
    <property type="term" value="C:cytoplasm"/>
    <property type="evidence" value="ECO:0007669"/>
    <property type="project" value="UniProtKB-SubCell"/>
</dbReference>
<feature type="domain" description="WPP" evidence="6">
    <location>
        <begin position="3"/>
        <end position="92"/>
    </location>
</feature>
<dbReference type="GO" id="GO:0005634">
    <property type="term" value="C:nucleus"/>
    <property type="evidence" value="ECO:0007669"/>
    <property type="project" value="UniProtKB-SubCell"/>
</dbReference>
<protein>
    <submittedName>
        <fullName evidence="7">Wpp domain-containing protein</fullName>
    </submittedName>
</protein>
<feature type="region of interest" description="Disordered" evidence="5">
    <location>
        <begin position="101"/>
        <end position="132"/>
    </location>
</feature>
<evidence type="ECO:0000313" key="8">
    <source>
        <dbReference type="Proteomes" id="UP000554482"/>
    </source>
</evidence>
<dbReference type="Pfam" id="PF13943">
    <property type="entry name" value="WPP"/>
    <property type="match status" value="1"/>
</dbReference>
<keyword evidence="4" id="KW-0539">Nucleus</keyword>
<name>A0A7J6X727_THATH</name>
<evidence type="ECO:0000313" key="7">
    <source>
        <dbReference type="EMBL" id="KAF5204370.1"/>
    </source>
</evidence>
<sequence>MAFSIWPPTKRTREAVMNRLIETLSSPSILSKRYGLLTQEEASTTARFIEEQAFSIASNTIKKDEDGFDVLQVYSKEISKRMLETVKSRALSYSTLPHNASATAAAGDDDEIANKKKDKDSVSSEEISSITS</sequence>